<dbReference type="SUPFAM" id="SSF82171">
    <property type="entry name" value="DPP6 N-terminal domain-like"/>
    <property type="match status" value="1"/>
</dbReference>
<comment type="caution">
    <text evidence="8">The sequence shown here is derived from an EMBL/GenBank/DDBJ whole genome shotgun (WGS) entry which is preliminary data.</text>
</comment>
<dbReference type="AlphaFoldDB" id="A0A7I9VQH6"/>
<feature type="domain" description="Peptidase S9 prolyl oligopeptidase catalytic" evidence="7">
    <location>
        <begin position="461"/>
        <end position="667"/>
    </location>
</feature>
<evidence type="ECO:0000313" key="9">
    <source>
        <dbReference type="Proteomes" id="UP000503640"/>
    </source>
</evidence>
<sequence>MPTLSPLLASLALLAATPPAERHPFGVDDLLALPRVGAPAVSPDGKLVAFTLGRAAADESGIESSLWVVATDGGAPRRLTSAPGEKVSTPRFSPDGKRLAFTAARGGAPQAWVLALAGGEAAQVTRLPAGAGDLLWTADGQALLVATDVDPACGSGDACAARAAPEPGAPRLATRLLFRHWNAWRERVRTHVLRVPLAGGAPEDLTPGDRDVPPYQRGDAGDLALSADGGTLLYARITDPVEAISTNADLYAVPLQGGPARRLTEGPGWDGSPRPSPSGKQLAWRSQARSGYEADRFRLLVGGPAGEEPRDLTAGVDLSVDEVVWTSERRLVFTADEGGLANLYEVDAAAGGVRRLLGGANLHALSASRDGRTLAALVDGFLRPPEVAVVQGGKVKVLTRFGDEVMARVALPSFRPLGAKSRDGAEVHGWLMTPPGHRAGERHPGVVLVHGGPQGAWKDAWSFRWNPLLYAARGWTVVLPNPRGSTGFGQAYQDAVRMSWGGAPFDDVMALTDAALAGGEADGARLCAAGASYGGYMVNWMNGHTDRFRCLVAHAGDFDLEAAYYDTEELWFPEWELGRPWEDRTAYERWSPHRFVQRWRTPTLVTHGELDYRVTVTQALSTYTALQRLGVESRLLVFPDEGHWILRPKNARVFHDVVLSWIADHLGRSPAPAARPDNP</sequence>
<evidence type="ECO:0000256" key="3">
    <source>
        <dbReference type="ARBA" id="ARBA00022729"/>
    </source>
</evidence>
<dbReference type="Gene3D" id="3.40.50.1820">
    <property type="entry name" value="alpha/beta hydrolase"/>
    <property type="match status" value="1"/>
</dbReference>
<dbReference type="Proteomes" id="UP000503640">
    <property type="component" value="Unassembled WGS sequence"/>
</dbReference>
<evidence type="ECO:0000256" key="2">
    <source>
        <dbReference type="ARBA" id="ARBA00022670"/>
    </source>
</evidence>
<keyword evidence="3" id="KW-0732">Signal</keyword>
<dbReference type="RefSeq" id="WP_235969680.1">
    <property type="nucleotide sequence ID" value="NZ_BJTG01000008.1"/>
</dbReference>
<dbReference type="PANTHER" id="PTHR42776:SF13">
    <property type="entry name" value="DIPEPTIDYL-PEPTIDASE 5"/>
    <property type="match status" value="1"/>
</dbReference>
<evidence type="ECO:0000256" key="1">
    <source>
        <dbReference type="ARBA" id="ARBA00010040"/>
    </source>
</evidence>
<dbReference type="Pfam" id="PF07676">
    <property type="entry name" value="PD40"/>
    <property type="match status" value="3"/>
</dbReference>
<dbReference type="GO" id="GO:0006508">
    <property type="term" value="P:proteolysis"/>
    <property type="evidence" value="ECO:0007669"/>
    <property type="project" value="UniProtKB-KW"/>
</dbReference>
<dbReference type="SUPFAM" id="SSF53474">
    <property type="entry name" value="alpha/beta-Hydrolases"/>
    <property type="match status" value="1"/>
</dbReference>
<dbReference type="InterPro" id="IPR029058">
    <property type="entry name" value="AB_hydrolase_fold"/>
</dbReference>
<name>A0A7I9VQH6_9BACT</name>
<protein>
    <submittedName>
        <fullName evidence="8">Prolyl oligopeptidase</fullName>
    </submittedName>
</protein>
<proteinExistence type="inferred from homology"/>
<keyword evidence="5" id="KW-0720">Serine protease</keyword>
<dbReference type="Gene3D" id="2.120.10.30">
    <property type="entry name" value="TolB, C-terminal domain"/>
    <property type="match status" value="2"/>
</dbReference>
<comment type="similarity">
    <text evidence="1">Belongs to the peptidase S9C family.</text>
</comment>
<gene>
    <name evidence="8" type="ORF">AMYX_34050</name>
</gene>
<keyword evidence="4" id="KW-0378">Hydrolase</keyword>
<dbReference type="EMBL" id="BJTG01000008">
    <property type="protein sequence ID" value="GEJ58664.1"/>
    <property type="molecule type" value="Genomic_DNA"/>
</dbReference>
<reference evidence="9" key="1">
    <citation type="journal article" date="2020" name="Appl. Environ. Microbiol.">
        <title>Diazotrophic Anaeromyxobacter Isolates from Soils.</title>
        <authorList>
            <person name="Masuda Y."/>
            <person name="Yamanaka H."/>
            <person name="Xu Z.X."/>
            <person name="Shiratori Y."/>
            <person name="Aono T."/>
            <person name="Amachi S."/>
            <person name="Senoo K."/>
            <person name="Itoh H."/>
        </authorList>
    </citation>
    <scope>NUCLEOTIDE SEQUENCE [LARGE SCALE GENOMIC DNA]</scope>
    <source>
        <strain evidence="9">R267</strain>
    </source>
</reference>
<evidence type="ECO:0000256" key="4">
    <source>
        <dbReference type="ARBA" id="ARBA00022801"/>
    </source>
</evidence>
<dbReference type="InterPro" id="IPR011659">
    <property type="entry name" value="WD40"/>
</dbReference>
<keyword evidence="2" id="KW-0645">Protease</keyword>
<accession>A0A7I9VQH6</accession>
<dbReference type="InterPro" id="IPR011042">
    <property type="entry name" value="6-blade_b-propeller_TolB-like"/>
</dbReference>
<evidence type="ECO:0000313" key="8">
    <source>
        <dbReference type="EMBL" id="GEJ58664.1"/>
    </source>
</evidence>
<evidence type="ECO:0000259" key="7">
    <source>
        <dbReference type="Pfam" id="PF00326"/>
    </source>
</evidence>
<dbReference type="GO" id="GO:0004252">
    <property type="term" value="F:serine-type endopeptidase activity"/>
    <property type="evidence" value="ECO:0007669"/>
    <property type="project" value="TreeGrafter"/>
</dbReference>
<organism evidence="8 9">
    <name type="scientific">Anaeromyxobacter diazotrophicus</name>
    <dbReference type="NCBI Taxonomy" id="2590199"/>
    <lineage>
        <taxon>Bacteria</taxon>
        <taxon>Pseudomonadati</taxon>
        <taxon>Myxococcota</taxon>
        <taxon>Myxococcia</taxon>
        <taxon>Myxococcales</taxon>
        <taxon>Cystobacterineae</taxon>
        <taxon>Anaeromyxobacteraceae</taxon>
        <taxon>Anaeromyxobacter</taxon>
    </lineage>
</organism>
<dbReference type="FunFam" id="3.40.50.1820:FF:000028">
    <property type="entry name" value="S9 family peptidase"/>
    <property type="match status" value="1"/>
</dbReference>
<dbReference type="InterPro" id="IPR001375">
    <property type="entry name" value="Peptidase_S9_cat"/>
</dbReference>
<dbReference type="Pfam" id="PF00326">
    <property type="entry name" value="Peptidase_S9"/>
    <property type="match status" value="1"/>
</dbReference>
<evidence type="ECO:0000256" key="5">
    <source>
        <dbReference type="ARBA" id="ARBA00022825"/>
    </source>
</evidence>
<keyword evidence="9" id="KW-1185">Reference proteome</keyword>
<feature type="region of interest" description="Disordered" evidence="6">
    <location>
        <begin position="259"/>
        <end position="281"/>
    </location>
</feature>
<dbReference type="PANTHER" id="PTHR42776">
    <property type="entry name" value="SERINE PEPTIDASE S9 FAMILY MEMBER"/>
    <property type="match status" value="1"/>
</dbReference>
<evidence type="ECO:0000256" key="6">
    <source>
        <dbReference type="SAM" id="MobiDB-lite"/>
    </source>
</evidence>